<gene>
    <name evidence="1" type="ORF">POCTA_138.1.T1450012</name>
</gene>
<evidence type="ECO:0000313" key="1">
    <source>
        <dbReference type="EMBL" id="CAD8208691.1"/>
    </source>
</evidence>
<keyword evidence="2" id="KW-1185">Reference proteome</keyword>
<evidence type="ECO:0000313" key="2">
    <source>
        <dbReference type="Proteomes" id="UP000683925"/>
    </source>
</evidence>
<proteinExistence type="predicted"/>
<protein>
    <submittedName>
        <fullName evidence="1">Uncharacterized protein</fullName>
    </submittedName>
</protein>
<sequence length="113" mass="12941">MFLGESHLVWIHKIIVEFLTSLQIALFHEFFQMTLYHLKSHVVNLGYLRCNFIQGHQSLCQAISILLPFVNTKQSDGPQACCGAEYISNRAVSQVHRIMILAQLVILHIHSKI</sequence>
<reference evidence="1" key="1">
    <citation type="submission" date="2021-01" db="EMBL/GenBank/DDBJ databases">
        <authorList>
            <consortium name="Genoscope - CEA"/>
            <person name="William W."/>
        </authorList>
    </citation>
    <scope>NUCLEOTIDE SEQUENCE</scope>
</reference>
<dbReference type="EMBL" id="CAJJDP010000147">
    <property type="protein sequence ID" value="CAD8208691.1"/>
    <property type="molecule type" value="Genomic_DNA"/>
</dbReference>
<name>A0A8S1Y5B5_PAROT</name>
<dbReference type="Proteomes" id="UP000683925">
    <property type="component" value="Unassembled WGS sequence"/>
</dbReference>
<accession>A0A8S1Y5B5</accession>
<organism evidence="1 2">
    <name type="scientific">Paramecium octaurelia</name>
    <dbReference type="NCBI Taxonomy" id="43137"/>
    <lineage>
        <taxon>Eukaryota</taxon>
        <taxon>Sar</taxon>
        <taxon>Alveolata</taxon>
        <taxon>Ciliophora</taxon>
        <taxon>Intramacronucleata</taxon>
        <taxon>Oligohymenophorea</taxon>
        <taxon>Peniculida</taxon>
        <taxon>Parameciidae</taxon>
        <taxon>Paramecium</taxon>
    </lineage>
</organism>
<comment type="caution">
    <text evidence="1">The sequence shown here is derived from an EMBL/GenBank/DDBJ whole genome shotgun (WGS) entry which is preliminary data.</text>
</comment>
<dbReference type="AlphaFoldDB" id="A0A8S1Y5B5"/>